<dbReference type="PANTHER" id="PTHR33337:SF40">
    <property type="entry name" value="CENP-V_GFA DOMAIN-CONTAINING PROTEIN-RELATED"/>
    <property type="match status" value="1"/>
</dbReference>
<feature type="domain" description="CENP-V/GFA" evidence="5">
    <location>
        <begin position="5"/>
        <end position="115"/>
    </location>
</feature>
<dbReference type="Gene3D" id="3.90.1590.10">
    <property type="entry name" value="glutathione-dependent formaldehyde- activating enzyme (gfa)"/>
    <property type="match status" value="1"/>
</dbReference>
<comment type="caution">
    <text evidence="6">The sequence shown here is derived from an EMBL/GenBank/DDBJ whole genome shotgun (WGS) entry which is preliminary data.</text>
</comment>
<evidence type="ECO:0000256" key="1">
    <source>
        <dbReference type="ARBA" id="ARBA00005495"/>
    </source>
</evidence>
<dbReference type="PANTHER" id="PTHR33337">
    <property type="entry name" value="GFA DOMAIN-CONTAINING PROTEIN"/>
    <property type="match status" value="1"/>
</dbReference>
<proteinExistence type="inferred from homology"/>
<comment type="similarity">
    <text evidence="1">Belongs to the Gfa family.</text>
</comment>
<sequence>MSKAFTARCECGGLKVICKSTPDSLVQCHCSDCKARTGSPFGLGAYFQAGQFEIHGVSKRFVRKASSGADFTQFFCPACGTTLFWKTARHPDGLGVAAGNFLDLPETTPSRSVFDDDRCAWLAPLNVPTFRKGRDSERLQ</sequence>
<dbReference type="SUPFAM" id="SSF51316">
    <property type="entry name" value="Mss4-like"/>
    <property type="match status" value="1"/>
</dbReference>
<evidence type="ECO:0000256" key="3">
    <source>
        <dbReference type="ARBA" id="ARBA00022833"/>
    </source>
</evidence>
<keyword evidence="2" id="KW-0479">Metal-binding</keyword>
<dbReference type="InterPro" id="IPR011057">
    <property type="entry name" value="Mss4-like_sf"/>
</dbReference>
<evidence type="ECO:0000313" key="6">
    <source>
        <dbReference type="EMBL" id="MFC6199272.1"/>
    </source>
</evidence>
<dbReference type="Pfam" id="PF04828">
    <property type="entry name" value="GFA"/>
    <property type="match status" value="1"/>
</dbReference>
<keyword evidence="7" id="KW-1185">Reference proteome</keyword>
<evidence type="ECO:0000259" key="5">
    <source>
        <dbReference type="PROSITE" id="PS51891"/>
    </source>
</evidence>
<dbReference type="Proteomes" id="UP001596303">
    <property type="component" value="Unassembled WGS sequence"/>
</dbReference>
<keyword evidence="3" id="KW-0862">Zinc</keyword>
<keyword evidence="4" id="KW-0456">Lyase</keyword>
<reference evidence="7" key="1">
    <citation type="journal article" date="2019" name="Int. J. Syst. Evol. Microbiol.">
        <title>The Global Catalogue of Microorganisms (GCM) 10K type strain sequencing project: providing services to taxonomists for standard genome sequencing and annotation.</title>
        <authorList>
            <consortium name="The Broad Institute Genomics Platform"/>
            <consortium name="The Broad Institute Genome Sequencing Center for Infectious Disease"/>
            <person name="Wu L."/>
            <person name="Ma J."/>
        </authorList>
    </citation>
    <scope>NUCLEOTIDE SEQUENCE [LARGE SCALE GENOMIC DNA]</scope>
    <source>
        <strain evidence="7">CGMCC-1.15741</strain>
    </source>
</reference>
<gene>
    <name evidence="6" type="ORF">ACFQDM_14390</name>
</gene>
<name>A0ABW1SC60_9PROT</name>
<organism evidence="6 7">
    <name type="scientific">Ponticaulis profundi</name>
    <dbReference type="NCBI Taxonomy" id="2665222"/>
    <lineage>
        <taxon>Bacteria</taxon>
        <taxon>Pseudomonadati</taxon>
        <taxon>Pseudomonadota</taxon>
        <taxon>Alphaproteobacteria</taxon>
        <taxon>Hyphomonadales</taxon>
        <taxon>Hyphomonadaceae</taxon>
        <taxon>Ponticaulis</taxon>
    </lineage>
</organism>
<dbReference type="EMBL" id="JBHSSW010000028">
    <property type="protein sequence ID" value="MFC6199272.1"/>
    <property type="molecule type" value="Genomic_DNA"/>
</dbReference>
<evidence type="ECO:0000256" key="4">
    <source>
        <dbReference type="ARBA" id="ARBA00023239"/>
    </source>
</evidence>
<evidence type="ECO:0000256" key="2">
    <source>
        <dbReference type="ARBA" id="ARBA00022723"/>
    </source>
</evidence>
<dbReference type="InterPro" id="IPR006913">
    <property type="entry name" value="CENP-V/GFA"/>
</dbReference>
<protein>
    <submittedName>
        <fullName evidence="6">GFA family protein</fullName>
    </submittedName>
</protein>
<evidence type="ECO:0000313" key="7">
    <source>
        <dbReference type="Proteomes" id="UP001596303"/>
    </source>
</evidence>
<accession>A0ABW1SC60</accession>
<dbReference type="RefSeq" id="WP_377380181.1">
    <property type="nucleotide sequence ID" value="NZ_JBHSSW010000028.1"/>
</dbReference>
<dbReference type="PROSITE" id="PS51891">
    <property type="entry name" value="CENP_V_GFA"/>
    <property type="match status" value="1"/>
</dbReference>